<feature type="region of interest" description="Disordered" evidence="1">
    <location>
        <begin position="1"/>
        <end position="37"/>
    </location>
</feature>
<dbReference type="EMBL" id="UOFU01000106">
    <property type="protein sequence ID" value="VAW96857.1"/>
    <property type="molecule type" value="Genomic_DNA"/>
</dbReference>
<dbReference type="AlphaFoldDB" id="A0A3B1AB53"/>
<sequence length="185" mass="20805">MAEKKSRESKTLVIGQETGDRFQHDGGLQLHGDAEKPPVKHQVQHATHPQQPLVHMVSWDAEHPCECKVSGEITLKGDEKAPLHVRMAHHFANDHHQTHQIEPLDHALKVNTALAEPIHHALQMRTPLQLRFCNPWHIASDYVMELRMGKNRVMSLRLTGATVATPQQCEDEPCPQPKTTPPGNP</sequence>
<reference evidence="2" key="1">
    <citation type="submission" date="2018-06" db="EMBL/GenBank/DDBJ databases">
        <authorList>
            <person name="Zhirakovskaya E."/>
        </authorList>
    </citation>
    <scope>NUCLEOTIDE SEQUENCE</scope>
</reference>
<organism evidence="2">
    <name type="scientific">hydrothermal vent metagenome</name>
    <dbReference type="NCBI Taxonomy" id="652676"/>
    <lineage>
        <taxon>unclassified sequences</taxon>
        <taxon>metagenomes</taxon>
        <taxon>ecological metagenomes</taxon>
    </lineage>
</organism>
<evidence type="ECO:0000313" key="2">
    <source>
        <dbReference type="EMBL" id="VAW96857.1"/>
    </source>
</evidence>
<evidence type="ECO:0000256" key="1">
    <source>
        <dbReference type="SAM" id="MobiDB-lite"/>
    </source>
</evidence>
<protein>
    <submittedName>
        <fullName evidence="2">Uncharacterized protein</fullName>
    </submittedName>
</protein>
<feature type="compositionally biased region" description="Basic and acidic residues" evidence="1">
    <location>
        <begin position="1"/>
        <end position="10"/>
    </location>
</feature>
<accession>A0A3B1AB53</accession>
<proteinExistence type="predicted"/>
<gene>
    <name evidence="2" type="ORF">MNBD_GAMMA20-1130</name>
</gene>
<name>A0A3B1AB53_9ZZZZ</name>